<dbReference type="OrthoDB" id="10003767at2759"/>
<sequence length="417" mass="46392">MTDKRKFEGYKWNGLSSHIEDSPYGQSVQRLLDRINWDALCQYASRLHDDEDCTISPQFTMGGRHMVRRVIFQGGTRWIARVRITTPMNEDEGSRLLQREVDCIQLVKERTSVPIPTIFGYIASASNVIGAPFMLMECLSGNVGVDLSGVEIPAQYKASFHGEMARFQTEISSITFPKIGAIVKLQDGTYDVGPLPGLGGPFITATEYFEAWSKSAKFVETLDRVKQIWGEGCEEIIAQIVNFPPRVGELASKIAARDQGPFPLFHVDFGHNNIVVDDDYNVLGVIDWEHASSVPWECIYFPWTLSVMPAPMVPDNYDKNGEPRDSGTRVIMGEQKGYINTVLETERNRGLSPLLSATLADQASQDLAYAMKLYTEDGICGQYTNVLDVHQERWVEDKGLSISDGAGNSEDSKGGAN</sequence>
<reference evidence="2" key="1">
    <citation type="submission" date="2021-03" db="EMBL/GenBank/DDBJ databases">
        <authorList>
            <person name="Tagirdzhanova G."/>
        </authorList>
    </citation>
    <scope>NUCLEOTIDE SEQUENCE</scope>
</reference>
<organism evidence="2 3">
    <name type="scientific">Alectoria fallacina</name>
    <dbReference type="NCBI Taxonomy" id="1903189"/>
    <lineage>
        <taxon>Eukaryota</taxon>
        <taxon>Fungi</taxon>
        <taxon>Dikarya</taxon>
        <taxon>Ascomycota</taxon>
        <taxon>Pezizomycotina</taxon>
        <taxon>Lecanoromycetes</taxon>
        <taxon>OSLEUM clade</taxon>
        <taxon>Lecanoromycetidae</taxon>
        <taxon>Lecanorales</taxon>
        <taxon>Lecanorineae</taxon>
        <taxon>Parmeliaceae</taxon>
        <taxon>Alectoria</taxon>
    </lineage>
</organism>
<dbReference type="InterPro" id="IPR002575">
    <property type="entry name" value="Aminoglycoside_PTrfase"/>
</dbReference>
<dbReference type="PANTHER" id="PTHR21310:SF37">
    <property type="entry name" value="AMINOGLYCOSIDE PHOSPHOTRANSFERASE DOMAIN-CONTAINING PROTEIN"/>
    <property type="match status" value="1"/>
</dbReference>
<evidence type="ECO:0000313" key="2">
    <source>
        <dbReference type="EMBL" id="CAF9911217.1"/>
    </source>
</evidence>
<dbReference type="Proteomes" id="UP000664203">
    <property type="component" value="Unassembled WGS sequence"/>
</dbReference>
<dbReference type="Gene3D" id="3.30.200.20">
    <property type="entry name" value="Phosphorylase Kinase, domain 1"/>
    <property type="match status" value="1"/>
</dbReference>
<dbReference type="Gene3D" id="3.90.1200.10">
    <property type="match status" value="1"/>
</dbReference>
<protein>
    <recommendedName>
        <fullName evidence="1">Aminoglycoside phosphotransferase domain-containing protein</fullName>
    </recommendedName>
</protein>
<evidence type="ECO:0000259" key="1">
    <source>
        <dbReference type="Pfam" id="PF01636"/>
    </source>
</evidence>
<dbReference type="EMBL" id="CAJPDR010000047">
    <property type="protein sequence ID" value="CAF9911217.1"/>
    <property type="molecule type" value="Genomic_DNA"/>
</dbReference>
<dbReference type="AlphaFoldDB" id="A0A8H3ES52"/>
<proteinExistence type="predicted"/>
<evidence type="ECO:0000313" key="3">
    <source>
        <dbReference type="Proteomes" id="UP000664203"/>
    </source>
</evidence>
<feature type="domain" description="Aminoglycoside phosphotransferase" evidence="1">
    <location>
        <begin position="92"/>
        <end position="292"/>
    </location>
</feature>
<dbReference type="Pfam" id="PF01636">
    <property type="entry name" value="APH"/>
    <property type="match status" value="1"/>
</dbReference>
<dbReference type="PANTHER" id="PTHR21310">
    <property type="entry name" value="AMINOGLYCOSIDE PHOSPHOTRANSFERASE-RELATED-RELATED"/>
    <property type="match status" value="1"/>
</dbReference>
<dbReference type="InterPro" id="IPR011009">
    <property type="entry name" value="Kinase-like_dom_sf"/>
</dbReference>
<dbReference type="SUPFAM" id="SSF56112">
    <property type="entry name" value="Protein kinase-like (PK-like)"/>
    <property type="match status" value="1"/>
</dbReference>
<name>A0A8H3ES52_9LECA</name>
<gene>
    <name evidence="2" type="ORF">ALECFALPRED_007204</name>
</gene>
<comment type="caution">
    <text evidence="2">The sequence shown here is derived from an EMBL/GenBank/DDBJ whole genome shotgun (WGS) entry which is preliminary data.</text>
</comment>
<dbReference type="InterPro" id="IPR051678">
    <property type="entry name" value="AGP_Transferase"/>
</dbReference>
<keyword evidence="3" id="KW-1185">Reference proteome</keyword>
<accession>A0A8H3ES52</accession>